<reference evidence="3 4" key="1">
    <citation type="submission" date="2019-03" db="EMBL/GenBank/DDBJ databases">
        <title>Genomic Encyclopedia of Type Strains, Phase IV (KMG-V): Genome sequencing to study the core and pangenomes of soil and plant-associated prokaryotes.</title>
        <authorList>
            <person name="Whitman W."/>
        </authorList>
    </citation>
    <scope>NUCLEOTIDE SEQUENCE [LARGE SCALE GENOMIC DNA]</scope>
    <source>
        <strain evidence="3 4">FB403</strain>
    </source>
</reference>
<dbReference type="AlphaFoldDB" id="A0AAX2QIH7"/>
<protein>
    <submittedName>
        <fullName evidence="3">GMC oxidoreductase</fullName>
    </submittedName>
</protein>
<dbReference type="Pfam" id="PF13007">
    <property type="entry name" value="LZ_Tnp_IS66"/>
    <property type="match status" value="1"/>
</dbReference>
<comment type="caution">
    <text evidence="3">The sequence shown here is derived from an EMBL/GenBank/DDBJ whole genome shotgun (WGS) entry which is preliminary data.</text>
</comment>
<evidence type="ECO:0000259" key="1">
    <source>
        <dbReference type="Pfam" id="PF05199"/>
    </source>
</evidence>
<evidence type="ECO:0000313" key="4">
    <source>
        <dbReference type="Proteomes" id="UP000295021"/>
    </source>
</evidence>
<dbReference type="InterPro" id="IPR007867">
    <property type="entry name" value="GMC_OxRtase_C"/>
</dbReference>
<dbReference type="InterPro" id="IPR024463">
    <property type="entry name" value="Transposase_TnpC_homeodom"/>
</dbReference>
<organism evidence="3 4">
    <name type="scientific">Rhizobium laguerreae</name>
    <dbReference type="NCBI Taxonomy" id="1076926"/>
    <lineage>
        <taxon>Bacteria</taxon>
        <taxon>Pseudomonadati</taxon>
        <taxon>Pseudomonadota</taxon>
        <taxon>Alphaproteobacteria</taxon>
        <taxon>Hyphomicrobiales</taxon>
        <taxon>Rhizobiaceae</taxon>
        <taxon>Rhizobium/Agrobacterium group</taxon>
        <taxon>Rhizobium</taxon>
    </lineage>
</organism>
<feature type="domain" description="Transposase TnpC homeodomain" evidence="2">
    <location>
        <begin position="57"/>
        <end position="99"/>
    </location>
</feature>
<dbReference type="GO" id="GO:0016614">
    <property type="term" value="F:oxidoreductase activity, acting on CH-OH group of donors"/>
    <property type="evidence" value="ECO:0007669"/>
    <property type="project" value="InterPro"/>
</dbReference>
<proteinExistence type="predicted"/>
<evidence type="ECO:0000259" key="2">
    <source>
        <dbReference type="Pfam" id="PF13007"/>
    </source>
</evidence>
<dbReference type="Pfam" id="PF05199">
    <property type="entry name" value="GMC_oxred_C"/>
    <property type="match status" value="1"/>
</dbReference>
<feature type="domain" description="Glucose-methanol-choline oxidoreductase C-terminal" evidence="1">
    <location>
        <begin position="2"/>
        <end position="36"/>
    </location>
</feature>
<dbReference type="EMBL" id="SMBI01000013">
    <property type="protein sequence ID" value="TCU19531.1"/>
    <property type="molecule type" value="Genomic_DNA"/>
</dbReference>
<dbReference type="Proteomes" id="UP000295021">
    <property type="component" value="Unassembled WGS sequence"/>
</dbReference>
<evidence type="ECO:0000313" key="3">
    <source>
        <dbReference type="EMBL" id="TCU19531.1"/>
    </source>
</evidence>
<name>A0AAX2QIH7_9HYPH</name>
<sequence>MLNRYNQVWDAPNLIVTDASAFPGSGVAGTTLTVMAQKRHQRSKDFAIASKDERIERLEKLVAAFKRAAFGRKSEKTDPDQFDLALEDLETAMAAADSNSRHHISLRNFELIQLLGFRSGRQSILQSEVQFLRGFSLRPRSGPC</sequence>
<gene>
    <name evidence="3" type="ORF">EV131_113131</name>
</gene>
<accession>A0AAX2QIH7</accession>